<evidence type="ECO:0000259" key="5">
    <source>
        <dbReference type="Pfam" id="PF01212"/>
    </source>
</evidence>
<keyword evidence="3" id="KW-0663">Pyridoxal phosphate</keyword>
<keyword evidence="4" id="KW-0456">Lyase</keyword>
<dbReference type="InterPro" id="IPR001597">
    <property type="entry name" value="ArAA_b-elim_lyase/Thr_aldolase"/>
</dbReference>
<dbReference type="InterPro" id="IPR015421">
    <property type="entry name" value="PyrdxlP-dep_Trfase_major"/>
</dbReference>
<dbReference type="PANTHER" id="PTHR32325:SF4">
    <property type="entry name" value="TRYPTOPHANASE"/>
    <property type="match status" value="1"/>
</dbReference>
<dbReference type="Proteomes" id="UP001428817">
    <property type="component" value="Unassembled WGS sequence"/>
</dbReference>
<evidence type="ECO:0000256" key="3">
    <source>
        <dbReference type="ARBA" id="ARBA00022898"/>
    </source>
</evidence>
<organism evidence="6 7">
    <name type="scientific">Pseudonocardia eucalypti</name>
    <dbReference type="NCBI Taxonomy" id="648755"/>
    <lineage>
        <taxon>Bacteria</taxon>
        <taxon>Bacillati</taxon>
        <taxon>Actinomycetota</taxon>
        <taxon>Actinomycetes</taxon>
        <taxon>Pseudonocardiales</taxon>
        <taxon>Pseudonocardiaceae</taxon>
        <taxon>Pseudonocardia</taxon>
    </lineage>
</organism>
<dbReference type="EMBL" id="BAABJP010000048">
    <property type="protein sequence ID" value="GAA5171445.1"/>
    <property type="molecule type" value="Genomic_DNA"/>
</dbReference>
<dbReference type="PANTHER" id="PTHR32325">
    <property type="entry name" value="BETA-ELIMINATING LYASE-LIKE PROTEIN-RELATED"/>
    <property type="match status" value="1"/>
</dbReference>
<feature type="domain" description="Aromatic amino acid beta-eliminating lyase/threonine aldolase" evidence="5">
    <location>
        <begin position="48"/>
        <end position="423"/>
    </location>
</feature>
<dbReference type="PIRSF" id="PIRSF001386">
    <property type="entry name" value="Trpase"/>
    <property type="match status" value="1"/>
</dbReference>
<dbReference type="InterPro" id="IPR015422">
    <property type="entry name" value="PyrdxlP-dep_Trfase_small"/>
</dbReference>
<comment type="cofactor">
    <cofactor evidence="1">
        <name>pyridoxal 5'-phosphate</name>
        <dbReference type="ChEBI" id="CHEBI:597326"/>
    </cofactor>
</comment>
<dbReference type="Pfam" id="PF01212">
    <property type="entry name" value="Beta_elim_lyase"/>
    <property type="match status" value="1"/>
</dbReference>
<dbReference type="RefSeq" id="WP_185063281.1">
    <property type="nucleotide sequence ID" value="NZ_BAABJP010000048.1"/>
</dbReference>
<dbReference type="NCBIfam" id="NF009709">
    <property type="entry name" value="PRK13238.1"/>
    <property type="match status" value="1"/>
</dbReference>
<reference evidence="7" key="1">
    <citation type="journal article" date="2019" name="Int. J. Syst. Evol. Microbiol.">
        <title>The Global Catalogue of Microorganisms (GCM) 10K type strain sequencing project: providing services to taxonomists for standard genome sequencing and annotation.</title>
        <authorList>
            <consortium name="The Broad Institute Genomics Platform"/>
            <consortium name="The Broad Institute Genome Sequencing Center for Infectious Disease"/>
            <person name="Wu L."/>
            <person name="Ma J."/>
        </authorList>
    </citation>
    <scope>NUCLEOTIDE SEQUENCE [LARGE SCALE GENOMIC DNA]</scope>
    <source>
        <strain evidence="7">JCM 18303</strain>
    </source>
</reference>
<evidence type="ECO:0000256" key="4">
    <source>
        <dbReference type="ARBA" id="ARBA00023239"/>
    </source>
</evidence>
<dbReference type="SUPFAM" id="SSF53383">
    <property type="entry name" value="PLP-dependent transferases"/>
    <property type="match status" value="1"/>
</dbReference>
<accession>A0ABP9R4L2</accession>
<dbReference type="InterPro" id="IPR015424">
    <property type="entry name" value="PyrdxlP-dep_Trfase"/>
</dbReference>
<comment type="similarity">
    <text evidence="2">Belongs to the beta-eliminating lyase family.</text>
</comment>
<name>A0ABP9R4L2_9PSEU</name>
<evidence type="ECO:0000313" key="7">
    <source>
        <dbReference type="Proteomes" id="UP001428817"/>
    </source>
</evidence>
<evidence type="ECO:0000256" key="1">
    <source>
        <dbReference type="ARBA" id="ARBA00001933"/>
    </source>
</evidence>
<sequence length="464" mass="50726">MAREYPVEPYRIKAVEPIPVTTRAQRTQALGRAGYNTCLLRADEVTIDLFTDSGTNAMSDRQWAAMMVGDEAYCGSSSFYRLEDTVARYYGYPELIPTHQGRAAENILAQCLIRPGHHIPGNMYFPSTRVHLERNGGIFHDVIIDEAHQPDADVPFKGNVDPDKLHKVIAEVGADNIPLFWIHATVNMAGGQPISLGNLAEVREIADHHGIPVILDAARAVENAWFIKCREPGQADRTVADILRNICDLTDGATMSAKKDSFANIGGWLGVRDPSLAEAARGLVVVYEGMHTYGGMAGRDMEAIATGIEESVREENISARVGQVEYLGEKLLDAGVPVVRPIGGHAVFLDAGAILPNIPRDQFPAQTLIAAIYQVAGVRGVERGAVSAGRDAVTGENHYPELELVRLAIPRRTYTQSHLDAVAAGVIDLYNERHHITGGLRFVHEPPTMRFFQARFEPVNGALL</sequence>
<protein>
    <submittedName>
        <fullName evidence="6">Tyrosine phenol-lyase</fullName>
    </submittedName>
</protein>
<gene>
    <name evidence="6" type="ORF">GCM10023321_70030</name>
</gene>
<comment type="caution">
    <text evidence="6">The sequence shown here is derived from an EMBL/GenBank/DDBJ whole genome shotgun (WGS) entry which is preliminary data.</text>
</comment>
<dbReference type="Gene3D" id="3.40.640.10">
    <property type="entry name" value="Type I PLP-dependent aspartate aminotransferase-like (Major domain)"/>
    <property type="match status" value="1"/>
</dbReference>
<keyword evidence="7" id="KW-1185">Reference proteome</keyword>
<evidence type="ECO:0000256" key="2">
    <source>
        <dbReference type="ARBA" id="ARBA00009721"/>
    </source>
</evidence>
<evidence type="ECO:0000313" key="6">
    <source>
        <dbReference type="EMBL" id="GAA5171445.1"/>
    </source>
</evidence>
<dbReference type="Gene3D" id="3.90.1150.10">
    <property type="entry name" value="Aspartate Aminotransferase, domain 1"/>
    <property type="match status" value="1"/>
</dbReference>
<proteinExistence type="inferred from homology"/>
<dbReference type="InterPro" id="IPR011166">
    <property type="entry name" value="Beta-eliminating_lyase"/>
</dbReference>